<sequence>MKDQASCDECVSSECKSDVCIADTASAVCLADAHATRVSTVDTSGGRQAAPDTSGARVAYTFGGDGGCKFCPRKDGFAFLAPEANSTVESCKVTAQQCGNVYDWNLNCTLSADAAKITATFWTFFPPFSDTIVGPTVTKDQSQGCSVVPSQKIGEGLLYQCCFAPAPPSEPPCVADYGAKVGDRVCCHQPGPVESNKYICSKEKPYCLGYVRGEDKFGVPSGRCSAIHPVFPDFMISSASVTQQTCAAECEAAGRDFRFAGVENGHECFCGVSVPGDSKHLPAGACGAIPCAGNSSQACGGFNTLYAYPFSCPPYVGEPSPKALQ</sequence>
<dbReference type="Proteomes" id="UP001190700">
    <property type="component" value="Unassembled WGS sequence"/>
</dbReference>
<gene>
    <name evidence="2" type="ORF">CYMTET_51701</name>
</gene>
<evidence type="ECO:0000259" key="1">
    <source>
        <dbReference type="PROSITE" id="PS51212"/>
    </source>
</evidence>
<protein>
    <recommendedName>
        <fullName evidence="1">WSC domain-containing protein</fullName>
    </recommendedName>
</protein>
<dbReference type="PROSITE" id="PS51212">
    <property type="entry name" value="WSC"/>
    <property type="match status" value="1"/>
</dbReference>
<evidence type="ECO:0000313" key="3">
    <source>
        <dbReference type="Proteomes" id="UP001190700"/>
    </source>
</evidence>
<comment type="caution">
    <text evidence="2">The sequence shown here is derived from an EMBL/GenBank/DDBJ whole genome shotgun (WGS) entry which is preliminary data.</text>
</comment>
<keyword evidence="3" id="KW-1185">Reference proteome</keyword>
<dbReference type="EMBL" id="LGRX02034272">
    <property type="protein sequence ID" value="KAK3238278.1"/>
    <property type="molecule type" value="Genomic_DNA"/>
</dbReference>
<accession>A0AAE0BLS5</accession>
<organism evidence="2 3">
    <name type="scientific">Cymbomonas tetramitiformis</name>
    <dbReference type="NCBI Taxonomy" id="36881"/>
    <lineage>
        <taxon>Eukaryota</taxon>
        <taxon>Viridiplantae</taxon>
        <taxon>Chlorophyta</taxon>
        <taxon>Pyramimonadophyceae</taxon>
        <taxon>Pyramimonadales</taxon>
        <taxon>Pyramimonadaceae</taxon>
        <taxon>Cymbomonas</taxon>
    </lineage>
</organism>
<feature type="domain" description="WSC" evidence="1">
    <location>
        <begin position="218"/>
        <end position="311"/>
    </location>
</feature>
<dbReference type="InterPro" id="IPR002889">
    <property type="entry name" value="WSC_carb-bd"/>
</dbReference>
<proteinExistence type="predicted"/>
<dbReference type="Pfam" id="PF01822">
    <property type="entry name" value="WSC"/>
    <property type="match status" value="1"/>
</dbReference>
<dbReference type="AlphaFoldDB" id="A0AAE0BLS5"/>
<evidence type="ECO:0000313" key="2">
    <source>
        <dbReference type="EMBL" id="KAK3238278.1"/>
    </source>
</evidence>
<name>A0AAE0BLS5_9CHLO</name>
<reference evidence="2 3" key="1">
    <citation type="journal article" date="2015" name="Genome Biol. Evol.">
        <title>Comparative Genomics of a Bacterivorous Green Alga Reveals Evolutionary Causalities and Consequences of Phago-Mixotrophic Mode of Nutrition.</title>
        <authorList>
            <person name="Burns J.A."/>
            <person name="Paasch A."/>
            <person name="Narechania A."/>
            <person name="Kim E."/>
        </authorList>
    </citation>
    <scope>NUCLEOTIDE SEQUENCE [LARGE SCALE GENOMIC DNA]</scope>
    <source>
        <strain evidence="2 3">PLY_AMNH</strain>
    </source>
</reference>